<proteinExistence type="predicted"/>
<dbReference type="Gene3D" id="3.40.50.1000">
    <property type="entry name" value="HAD superfamily/HAD-like"/>
    <property type="match status" value="2"/>
</dbReference>
<dbReference type="eggNOG" id="ENOG502QU6A">
    <property type="taxonomic scope" value="Eukaryota"/>
</dbReference>
<dbReference type="OrthoDB" id="426235at2759"/>
<feature type="compositionally biased region" description="Low complexity" evidence="1">
    <location>
        <begin position="9"/>
        <end position="19"/>
    </location>
</feature>
<feature type="compositionally biased region" description="Low complexity" evidence="1">
    <location>
        <begin position="32"/>
        <end position="45"/>
    </location>
</feature>
<organism evidence="2 3">
    <name type="scientific">Bathycoccus prasinos</name>
    <dbReference type="NCBI Taxonomy" id="41875"/>
    <lineage>
        <taxon>Eukaryota</taxon>
        <taxon>Viridiplantae</taxon>
        <taxon>Chlorophyta</taxon>
        <taxon>Mamiellophyceae</taxon>
        <taxon>Mamiellales</taxon>
        <taxon>Bathycoccaceae</taxon>
        <taxon>Bathycoccus</taxon>
    </lineage>
</organism>
<dbReference type="GO" id="GO:0009507">
    <property type="term" value="C:chloroplast"/>
    <property type="evidence" value="ECO:0007669"/>
    <property type="project" value="TreeGrafter"/>
</dbReference>
<dbReference type="Pfam" id="PF13344">
    <property type="entry name" value="Hydrolase_6"/>
    <property type="match status" value="1"/>
</dbReference>
<evidence type="ECO:0000256" key="1">
    <source>
        <dbReference type="SAM" id="MobiDB-lite"/>
    </source>
</evidence>
<dbReference type="InterPro" id="IPR023214">
    <property type="entry name" value="HAD_sf"/>
</dbReference>
<dbReference type="SUPFAM" id="SSF56784">
    <property type="entry name" value="HAD-like"/>
    <property type="match status" value="1"/>
</dbReference>
<feature type="compositionally biased region" description="Basic residues" evidence="1">
    <location>
        <begin position="20"/>
        <end position="31"/>
    </location>
</feature>
<dbReference type="EMBL" id="FO082264">
    <property type="protein sequence ID" value="CCO19962.1"/>
    <property type="molecule type" value="Genomic_DNA"/>
</dbReference>
<dbReference type="RefSeq" id="XP_007508876.1">
    <property type="nucleotide sequence ID" value="XM_007508814.1"/>
</dbReference>
<dbReference type="KEGG" id="bpg:Bathy15g00180"/>
<protein>
    <submittedName>
        <fullName evidence="2">Uncharacterized protein</fullName>
    </submittedName>
</protein>
<sequence>MSSSEVFLKTTTTIKTTRTTPRRQRRQRRKISSSTFNNNNNNTNNNNNMESILHEHEITDIFLDQFGVLHDGKNAFPEAIECLRRIHHKYPDVRVHVLSNSSRRRTSTLRKLKRMGFEDEWFQSAMTSGEVCHMFIEKDILNTDTNSSSSSSSSFTFLHLNWGERGAVSLPSRCVLPQSKEEAIEKTTHIVASGCESMSVPGTTLGSYDRQVQNIQRLTHEEIKEVLTGIAKRCEENGDLPPKMLLANPDFVTVNGDALEVMPGTISLWYRDILNEVFQKKGEVSGGGAFNADEYVVKLGKPAPIIYTTLCEEISGRSRSRNNEHSDDEKEEKNAQTFFSKCLCVGDSLEHDIKGAQSVNAKSCFIVETGIHAEELDFSSSSASGGDGDESEFEAALEAMCEKYKVASPTCTIAKFSWN</sequence>
<feature type="region of interest" description="Disordered" evidence="1">
    <location>
        <begin position="1"/>
        <end position="45"/>
    </location>
</feature>
<evidence type="ECO:0000313" key="3">
    <source>
        <dbReference type="Proteomes" id="UP000198341"/>
    </source>
</evidence>
<reference evidence="2 3" key="1">
    <citation type="submission" date="2011-10" db="EMBL/GenBank/DDBJ databases">
        <authorList>
            <person name="Genoscope - CEA"/>
        </authorList>
    </citation>
    <scope>NUCLEOTIDE SEQUENCE [LARGE SCALE GENOMIC DNA]</scope>
    <source>
        <strain evidence="2 3">RCC 1105</strain>
    </source>
</reference>
<dbReference type="PANTHER" id="PTHR19288">
    <property type="entry name" value="4-NITROPHENYLPHOSPHATASE-RELATED"/>
    <property type="match status" value="1"/>
</dbReference>
<gene>
    <name evidence="2" type="ordered locus">Bathy15g00180</name>
</gene>
<dbReference type="Proteomes" id="UP000198341">
    <property type="component" value="Chromosome 15"/>
</dbReference>
<dbReference type="AlphaFoldDB" id="K8EP26"/>
<dbReference type="GO" id="GO:0016791">
    <property type="term" value="F:phosphatase activity"/>
    <property type="evidence" value="ECO:0007669"/>
    <property type="project" value="TreeGrafter"/>
</dbReference>
<evidence type="ECO:0000313" key="2">
    <source>
        <dbReference type="EMBL" id="CCO19962.1"/>
    </source>
</evidence>
<dbReference type="InterPro" id="IPR006357">
    <property type="entry name" value="HAD-SF_hydro_IIA"/>
</dbReference>
<dbReference type="Pfam" id="PF13242">
    <property type="entry name" value="Hydrolase_like"/>
    <property type="match status" value="1"/>
</dbReference>
<dbReference type="PANTHER" id="PTHR19288:SF90">
    <property type="entry name" value="OS08G0542600 PROTEIN"/>
    <property type="match status" value="1"/>
</dbReference>
<name>K8EP26_9CHLO</name>
<keyword evidence="3" id="KW-1185">Reference proteome</keyword>
<dbReference type="GeneID" id="19011500"/>
<dbReference type="InterPro" id="IPR036412">
    <property type="entry name" value="HAD-like_sf"/>
</dbReference>
<accession>K8EP26</accession>